<dbReference type="KEGG" id="pki:111860259"/>
<reference evidence="14" key="1">
    <citation type="submission" date="2025-08" db="UniProtKB">
        <authorList>
            <consortium name="Ensembl"/>
        </authorList>
    </citation>
    <scope>IDENTIFICATION</scope>
</reference>
<evidence type="ECO:0000256" key="13">
    <source>
        <dbReference type="PIRSR" id="PIRSR001365-2"/>
    </source>
</evidence>
<dbReference type="PRINTS" id="PR00146">
    <property type="entry name" value="DHPICSNTHASE"/>
</dbReference>
<dbReference type="InterPro" id="IPR013785">
    <property type="entry name" value="Aldolase_TIM"/>
</dbReference>
<dbReference type="SMART" id="SM01130">
    <property type="entry name" value="DHDPS"/>
    <property type="match status" value="1"/>
</dbReference>
<evidence type="ECO:0000256" key="6">
    <source>
        <dbReference type="ARBA" id="ARBA00022490"/>
    </source>
</evidence>
<evidence type="ECO:0000256" key="9">
    <source>
        <dbReference type="ARBA" id="ARBA00023277"/>
    </source>
</evidence>
<dbReference type="PANTHER" id="PTHR12128:SF21">
    <property type="entry name" value="N-ACETYLNEURAMINATE LYASE"/>
    <property type="match status" value="1"/>
</dbReference>
<dbReference type="PIRSF" id="PIRSF001365">
    <property type="entry name" value="DHDPS"/>
    <property type="match status" value="1"/>
</dbReference>
<feature type="binding site" evidence="13">
    <location>
        <position position="53"/>
    </location>
    <ligand>
        <name>pyruvate</name>
        <dbReference type="ChEBI" id="CHEBI:15361"/>
    </ligand>
</feature>
<evidence type="ECO:0000256" key="10">
    <source>
        <dbReference type="ARBA" id="ARBA00044906"/>
    </source>
</evidence>
<evidence type="ECO:0000256" key="12">
    <source>
        <dbReference type="PIRSR" id="PIRSR001365-1"/>
    </source>
</evidence>
<comment type="similarity">
    <text evidence="3">Belongs to the DapA family. NanA subfamily.</text>
</comment>
<evidence type="ECO:0000256" key="5">
    <source>
        <dbReference type="ARBA" id="ARBA00012911"/>
    </source>
</evidence>
<dbReference type="GeneTree" id="ENSGT00530000063604"/>
<evidence type="ECO:0000256" key="7">
    <source>
        <dbReference type="ARBA" id="ARBA00023239"/>
    </source>
</evidence>
<protein>
    <recommendedName>
        <fullName evidence="5">N-acetylneuraminate lyase</fullName>
        <ecNumber evidence="5">4.1.3.3</ecNumber>
    </recommendedName>
</protein>
<feature type="active site" description="Proton donor/acceptor" evidence="12">
    <location>
        <position position="144"/>
    </location>
</feature>
<evidence type="ECO:0000256" key="8">
    <source>
        <dbReference type="ARBA" id="ARBA00023270"/>
    </source>
</evidence>
<dbReference type="EC" id="4.1.3.3" evidence="5"/>
<reference evidence="14" key="2">
    <citation type="submission" date="2025-09" db="UniProtKB">
        <authorList>
            <consortium name="Ensembl"/>
        </authorList>
    </citation>
    <scope>IDENTIFICATION</scope>
</reference>
<comment type="subunit">
    <text evidence="4">Homotetramer.</text>
</comment>
<evidence type="ECO:0000313" key="15">
    <source>
        <dbReference type="Proteomes" id="UP000261540"/>
    </source>
</evidence>
<evidence type="ECO:0000313" key="14">
    <source>
        <dbReference type="Ensembl" id="ENSPKIP00000036675.1"/>
    </source>
</evidence>
<dbReference type="GO" id="GO:0008747">
    <property type="term" value="F:N-acetylneuraminate lyase activity"/>
    <property type="evidence" value="ECO:0007669"/>
    <property type="project" value="UniProtKB-EC"/>
</dbReference>
<evidence type="ECO:0000256" key="2">
    <source>
        <dbReference type="ARBA" id="ARBA00004878"/>
    </source>
</evidence>
<comment type="pathway">
    <text evidence="2">Amino-sugar metabolism; N-acetylneuraminate degradation.</text>
</comment>
<feature type="binding site" evidence="13">
    <location>
        <position position="216"/>
    </location>
    <ligand>
        <name>pyruvate</name>
        <dbReference type="ChEBI" id="CHEBI:15361"/>
    </ligand>
</feature>
<dbReference type="InterPro" id="IPR002220">
    <property type="entry name" value="DapA-like"/>
</dbReference>
<dbReference type="GO" id="GO:0019262">
    <property type="term" value="P:N-acetylneuraminate catabolic process"/>
    <property type="evidence" value="ECO:0007669"/>
    <property type="project" value="Ensembl"/>
</dbReference>
<feature type="active site" description="Schiff-base intermediate with substrate" evidence="12">
    <location>
        <position position="174"/>
    </location>
</feature>
<dbReference type="CTD" id="80896"/>
<dbReference type="STRING" id="1676925.ENSPKIP00000036675"/>
<dbReference type="OrthoDB" id="191315at2759"/>
<dbReference type="SUPFAM" id="SSF51569">
    <property type="entry name" value="Aldolase"/>
    <property type="match status" value="1"/>
</dbReference>
<keyword evidence="8" id="KW-0704">Schiff base</keyword>
<dbReference type="GO" id="GO:0005737">
    <property type="term" value="C:cytoplasm"/>
    <property type="evidence" value="ECO:0007669"/>
    <property type="project" value="UniProtKB-SubCell"/>
</dbReference>
<comment type="catalytic activity">
    <reaction evidence="10">
        <text>aceneuramate = aldehydo-N-acetyl-D-mannosamine + pyruvate</text>
        <dbReference type="Rhea" id="RHEA:23296"/>
        <dbReference type="ChEBI" id="CHEBI:15361"/>
        <dbReference type="ChEBI" id="CHEBI:17122"/>
        <dbReference type="ChEBI" id="CHEBI:173083"/>
        <dbReference type="EC" id="4.1.3.3"/>
    </reaction>
</comment>
<dbReference type="PANTHER" id="PTHR12128">
    <property type="entry name" value="DIHYDRODIPICOLINATE SYNTHASE"/>
    <property type="match status" value="1"/>
</dbReference>
<keyword evidence="9" id="KW-0119">Carbohydrate metabolism</keyword>
<dbReference type="Ensembl" id="ENSPKIT00000017625.1">
    <property type="protein sequence ID" value="ENSPKIP00000036675.1"/>
    <property type="gene ID" value="ENSPKIG00000015152.1"/>
</dbReference>
<dbReference type="Gene3D" id="3.20.20.70">
    <property type="entry name" value="Aldolase class I"/>
    <property type="match status" value="1"/>
</dbReference>
<evidence type="ECO:0000256" key="4">
    <source>
        <dbReference type="ARBA" id="ARBA00011881"/>
    </source>
</evidence>
<dbReference type="Pfam" id="PF00701">
    <property type="entry name" value="DHDPS"/>
    <property type="match status" value="1"/>
</dbReference>
<evidence type="ECO:0000256" key="1">
    <source>
        <dbReference type="ARBA" id="ARBA00004496"/>
    </source>
</evidence>
<name>A0A3B3T1Y4_9TELE</name>
<comment type="subcellular location">
    <subcellularLocation>
        <location evidence="1">Cytoplasm</location>
    </subcellularLocation>
</comment>
<evidence type="ECO:0000256" key="11">
    <source>
        <dbReference type="PIRNR" id="PIRNR001365"/>
    </source>
</evidence>
<evidence type="ECO:0000256" key="3">
    <source>
        <dbReference type="ARBA" id="ARBA00006324"/>
    </source>
</evidence>
<keyword evidence="15" id="KW-1185">Reference proteome</keyword>
<dbReference type="Proteomes" id="UP000261540">
    <property type="component" value="Unplaced"/>
</dbReference>
<dbReference type="AlphaFoldDB" id="A0A3B3T1Y4"/>
<accession>A0A3B3T1Y4</accession>
<organism evidence="14 15">
    <name type="scientific">Paramormyrops kingsleyae</name>
    <dbReference type="NCBI Taxonomy" id="1676925"/>
    <lineage>
        <taxon>Eukaryota</taxon>
        <taxon>Metazoa</taxon>
        <taxon>Chordata</taxon>
        <taxon>Craniata</taxon>
        <taxon>Vertebrata</taxon>
        <taxon>Euteleostomi</taxon>
        <taxon>Actinopterygii</taxon>
        <taxon>Neopterygii</taxon>
        <taxon>Teleostei</taxon>
        <taxon>Osteoglossocephala</taxon>
        <taxon>Osteoglossomorpha</taxon>
        <taxon>Osteoglossiformes</taxon>
        <taxon>Mormyridae</taxon>
        <taxon>Paramormyrops</taxon>
    </lineage>
</organism>
<sequence>MASLINRKLTGLVAATFTPLTAQGEPNLPVIGPYVDYLVEKQGVLNVFVNGTTGEGVSLCTEERKRLTEEWCRRGKGKLNQVIVHVGCYSLKDSQELARHAAEAGADGIAVIAPSFFKSATADGIRRFLQEIAAEAPTLPFYYYHIPAVTGLSLRARDVLEGIDALIPTFRGLKFSGSDLMDFGQCVSYAKPHWSLLYGVDEQLLAALSMGADGAVGSTFNYLGPLVSGLLTAYGKGDVSQARTLQLQMQEFLCPAVKQGFDVAMNKQLMSTLSGLPLGPPRLPLLPCPAQLTLSVAERIQQVSREHRS</sequence>
<keyword evidence="7 11" id="KW-0456">Lyase</keyword>
<keyword evidence="6" id="KW-0963">Cytoplasm</keyword>
<proteinExistence type="inferred from homology"/>